<keyword evidence="2" id="KW-0472">Membrane</keyword>
<name>A0AA88P5G0_9TELE</name>
<dbReference type="InterPro" id="IPR050174">
    <property type="entry name" value="Protocadherin/Cadherin-CA"/>
</dbReference>
<sequence>MDVKQLSARKARIDTDDSSKRYYLNYNIPEETKRQYVIGNIAKDLRMDVKQISSRKARIDTEDISKRYFPELKDKTYENNNSKLTSYLIIALVCVSTFFLTFIILIVAVKLCHRKKPRLLFDGAVAVPSTYFPPNYAEVDGVGTLHSSYNYDTYLTTGSRTSDFKFLSSYNENTLPAGGTLKSVKSDLFETHVVTLVNTEEADEV</sequence>
<gene>
    <name evidence="5" type="ORF">Q8A67_023789</name>
</gene>
<dbReference type="Pfam" id="PF16492">
    <property type="entry name" value="Cadherin_C_2"/>
    <property type="match status" value="1"/>
</dbReference>
<evidence type="ECO:0008006" key="7">
    <source>
        <dbReference type="Google" id="ProtNLM"/>
    </source>
</evidence>
<keyword evidence="1" id="KW-0325">Glycoprotein</keyword>
<feature type="domain" description="Cadherin cytoplasmic C-terminal" evidence="4">
    <location>
        <begin position="83"/>
        <end position="167"/>
    </location>
</feature>
<evidence type="ECO:0000259" key="3">
    <source>
        <dbReference type="Pfam" id="PF08266"/>
    </source>
</evidence>
<dbReference type="AlphaFoldDB" id="A0AA88P5G0"/>
<reference evidence="5" key="1">
    <citation type="submission" date="2023-08" db="EMBL/GenBank/DDBJ databases">
        <title>Chromosome-level Genome Assembly of mud carp (Cirrhinus molitorella).</title>
        <authorList>
            <person name="Liu H."/>
        </authorList>
    </citation>
    <scope>NUCLEOTIDE SEQUENCE</scope>
    <source>
        <strain evidence="5">Prfri</strain>
        <tissue evidence="5">Muscle</tissue>
    </source>
</reference>
<dbReference type="InterPro" id="IPR032455">
    <property type="entry name" value="Cadherin_C"/>
</dbReference>
<feature type="domain" description="Cadherin N-terminal" evidence="3">
    <location>
        <begin position="24"/>
        <end position="65"/>
    </location>
</feature>
<accession>A0AA88P5G0</accession>
<feature type="transmembrane region" description="Helical" evidence="2">
    <location>
        <begin position="87"/>
        <end position="109"/>
    </location>
</feature>
<proteinExistence type="predicted"/>
<dbReference type="GO" id="GO:0007155">
    <property type="term" value="P:cell adhesion"/>
    <property type="evidence" value="ECO:0007669"/>
    <property type="project" value="TreeGrafter"/>
</dbReference>
<dbReference type="EMBL" id="JAUYZG010000023">
    <property type="protein sequence ID" value="KAK2871262.1"/>
    <property type="molecule type" value="Genomic_DNA"/>
</dbReference>
<protein>
    <recommendedName>
        <fullName evidence="7">Cadherin cytoplasmic C-terminal domain-containing protein</fullName>
    </recommendedName>
</protein>
<keyword evidence="2" id="KW-0812">Transmembrane</keyword>
<dbReference type="PANTHER" id="PTHR24028">
    <property type="entry name" value="CADHERIN-87A"/>
    <property type="match status" value="1"/>
</dbReference>
<dbReference type="Pfam" id="PF08266">
    <property type="entry name" value="Cadherin_2"/>
    <property type="match status" value="1"/>
</dbReference>
<evidence type="ECO:0000256" key="1">
    <source>
        <dbReference type="ARBA" id="ARBA00023180"/>
    </source>
</evidence>
<dbReference type="InterPro" id="IPR013164">
    <property type="entry name" value="Cadherin_N"/>
</dbReference>
<evidence type="ECO:0000313" key="5">
    <source>
        <dbReference type="EMBL" id="KAK2871262.1"/>
    </source>
</evidence>
<keyword evidence="2" id="KW-1133">Transmembrane helix</keyword>
<dbReference type="GO" id="GO:0005886">
    <property type="term" value="C:plasma membrane"/>
    <property type="evidence" value="ECO:0007669"/>
    <property type="project" value="TreeGrafter"/>
</dbReference>
<comment type="caution">
    <text evidence="5">The sequence shown here is derived from an EMBL/GenBank/DDBJ whole genome shotgun (WGS) entry which is preliminary data.</text>
</comment>
<dbReference type="Proteomes" id="UP001187343">
    <property type="component" value="Unassembled WGS sequence"/>
</dbReference>
<evidence type="ECO:0000313" key="6">
    <source>
        <dbReference type="Proteomes" id="UP001187343"/>
    </source>
</evidence>
<organism evidence="5 6">
    <name type="scientific">Cirrhinus molitorella</name>
    <name type="common">mud carp</name>
    <dbReference type="NCBI Taxonomy" id="172907"/>
    <lineage>
        <taxon>Eukaryota</taxon>
        <taxon>Metazoa</taxon>
        <taxon>Chordata</taxon>
        <taxon>Craniata</taxon>
        <taxon>Vertebrata</taxon>
        <taxon>Euteleostomi</taxon>
        <taxon>Actinopterygii</taxon>
        <taxon>Neopterygii</taxon>
        <taxon>Teleostei</taxon>
        <taxon>Ostariophysi</taxon>
        <taxon>Cypriniformes</taxon>
        <taxon>Cyprinidae</taxon>
        <taxon>Labeoninae</taxon>
        <taxon>Labeonini</taxon>
        <taxon>Cirrhinus</taxon>
    </lineage>
</organism>
<evidence type="ECO:0000256" key="2">
    <source>
        <dbReference type="SAM" id="Phobius"/>
    </source>
</evidence>
<dbReference type="PANTHER" id="PTHR24028:SF114">
    <property type="entry name" value="PCDH2G3 PROTEIN-RELATED"/>
    <property type="match status" value="1"/>
</dbReference>
<keyword evidence="6" id="KW-1185">Reference proteome</keyword>
<evidence type="ECO:0000259" key="4">
    <source>
        <dbReference type="Pfam" id="PF16492"/>
    </source>
</evidence>
<dbReference type="Gene3D" id="2.60.40.60">
    <property type="entry name" value="Cadherins"/>
    <property type="match status" value="1"/>
</dbReference>